<organism evidence="8 9">
    <name type="scientific">Pseudaquabacterium rugosum</name>
    <dbReference type="NCBI Taxonomy" id="2984194"/>
    <lineage>
        <taxon>Bacteria</taxon>
        <taxon>Pseudomonadati</taxon>
        <taxon>Pseudomonadota</taxon>
        <taxon>Betaproteobacteria</taxon>
        <taxon>Burkholderiales</taxon>
        <taxon>Sphaerotilaceae</taxon>
        <taxon>Pseudaquabacterium</taxon>
    </lineage>
</organism>
<dbReference type="PANTHER" id="PTHR10889:SF3">
    <property type="entry name" value="DEOXYRIBOSE-PHOSPHATE ALDOLASE"/>
    <property type="match status" value="1"/>
</dbReference>
<accession>A0ABU9BB81</accession>
<evidence type="ECO:0000313" key="9">
    <source>
        <dbReference type="Proteomes" id="UP001368500"/>
    </source>
</evidence>
<keyword evidence="4 8" id="KW-0456">Lyase</keyword>
<evidence type="ECO:0000256" key="5">
    <source>
        <dbReference type="ARBA" id="ARBA00023270"/>
    </source>
</evidence>
<comment type="similarity">
    <text evidence="2">Belongs to the DeoC/FbaB aldolase family. DeoC type 2 subfamily.</text>
</comment>
<comment type="catalytic activity">
    <reaction evidence="6">
        <text>2-deoxy-D-ribose 5-phosphate = D-glyceraldehyde 3-phosphate + acetaldehyde</text>
        <dbReference type="Rhea" id="RHEA:12821"/>
        <dbReference type="ChEBI" id="CHEBI:15343"/>
        <dbReference type="ChEBI" id="CHEBI:59776"/>
        <dbReference type="ChEBI" id="CHEBI:62877"/>
        <dbReference type="EC" id="4.1.2.4"/>
    </reaction>
</comment>
<dbReference type="SMART" id="SM01133">
    <property type="entry name" value="DeoC"/>
    <property type="match status" value="1"/>
</dbReference>
<evidence type="ECO:0000256" key="1">
    <source>
        <dbReference type="ARBA" id="ARBA00004816"/>
    </source>
</evidence>
<dbReference type="RefSeq" id="WP_341374138.1">
    <property type="nucleotide sequence ID" value="NZ_JBBUTF010000008.1"/>
</dbReference>
<dbReference type="PIRSF" id="PIRSF001357">
    <property type="entry name" value="DeoC"/>
    <property type="match status" value="1"/>
</dbReference>
<reference evidence="8 9" key="1">
    <citation type="submission" date="2024-04" db="EMBL/GenBank/DDBJ databases">
        <title>Novel species of the genus Ideonella isolated from streams.</title>
        <authorList>
            <person name="Lu H."/>
        </authorList>
    </citation>
    <scope>NUCLEOTIDE SEQUENCE [LARGE SCALE GENOMIC DNA]</scope>
    <source>
        <strain evidence="8 9">BYS139W</strain>
    </source>
</reference>
<keyword evidence="9" id="KW-1185">Reference proteome</keyword>
<dbReference type="EC" id="4.1.2.4" evidence="3 7"/>
<comment type="pathway">
    <text evidence="1">Carbohydrate degradation; 2-deoxy-D-ribose 1-phosphate degradation; D-glyceraldehyde 3-phosphate and acetaldehyde from 2-deoxy-alpha-D-ribose 1-phosphate: step 2/2.</text>
</comment>
<dbReference type="SUPFAM" id="SSF51569">
    <property type="entry name" value="Aldolase"/>
    <property type="match status" value="1"/>
</dbReference>
<evidence type="ECO:0000256" key="4">
    <source>
        <dbReference type="ARBA" id="ARBA00023239"/>
    </source>
</evidence>
<dbReference type="NCBIfam" id="TIGR00126">
    <property type="entry name" value="deoC"/>
    <property type="match status" value="1"/>
</dbReference>
<sequence length="263" mass="26494">MNASACPDLTDPVTLARLALSCLDLTSLGDDDDAARIDALIARAAAAPLPPAALCVWPRFVGQVRARVRPGVAVAAVANFPAGSTDIARVLDEVRTIVAAGGDEVDLVLPWRALREGRADEAAALVRAVRAACPGRGLKLILESGELGAGEVLDAACRIGLDAGVDWLKTSTGKVAVGATPQAADVMLAAIAAHPRGAAVGFKASGGVRTLADVAVYAQRVQAVLGADALGPRRLRFGASGLLDAIEAVLGGDAAAVAPTAGY</sequence>
<protein>
    <recommendedName>
        <fullName evidence="3 7">Deoxyribose-phosphate aldolase</fullName>
        <ecNumber evidence="3 7">4.1.2.4</ecNumber>
    </recommendedName>
</protein>
<name>A0ABU9BB81_9BURK</name>
<dbReference type="InterPro" id="IPR011343">
    <property type="entry name" value="DeoC"/>
</dbReference>
<dbReference type="Gene3D" id="3.20.20.70">
    <property type="entry name" value="Aldolase class I"/>
    <property type="match status" value="1"/>
</dbReference>
<evidence type="ECO:0000313" key="8">
    <source>
        <dbReference type="EMBL" id="MEK8026354.1"/>
    </source>
</evidence>
<keyword evidence="5" id="KW-0704">Schiff base</keyword>
<comment type="caution">
    <text evidence="8">The sequence shown here is derived from an EMBL/GenBank/DDBJ whole genome shotgun (WGS) entry which is preliminary data.</text>
</comment>
<evidence type="ECO:0000256" key="7">
    <source>
        <dbReference type="NCBIfam" id="TIGR00126"/>
    </source>
</evidence>
<gene>
    <name evidence="8" type="primary">deoC</name>
    <name evidence="8" type="ORF">AACH11_10335</name>
</gene>
<evidence type="ECO:0000256" key="3">
    <source>
        <dbReference type="ARBA" id="ARBA00012515"/>
    </source>
</evidence>
<dbReference type="InterPro" id="IPR013785">
    <property type="entry name" value="Aldolase_TIM"/>
</dbReference>
<dbReference type="GO" id="GO:0004139">
    <property type="term" value="F:deoxyribose-phosphate aldolase activity"/>
    <property type="evidence" value="ECO:0007669"/>
    <property type="project" value="UniProtKB-EC"/>
</dbReference>
<evidence type="ECO:0000256" key="2">
    <source>
        <dbReference type="ARBA" id="ARBA00009473"/>
    </source>
</evidence>
<dbReference type="EMBL" id="JBBUTF010000008">
    <property type="protein sequence ID" value="MEK8026354.1"/>
    <property type="molecule type" value="Genomic_DNA"/>
</dbReference>
<dbReference type="InterPro" id="IPR002915">
    <property type="entry name" value="DeoC/FbaB/LacD_aldolase"/>
</dbReference>
<proteinExistence type="inferred from homology"/>
<dbReference type="PANTHER" id="PTHR10889">
    <property type="entry name" value="DEOXYRIBOSE-PHOSPHATE ALDOLASE"/>
    <property type="match status" value="1"/>
</dbReference>
<evidence type="ECO:0000256" key="6">
    <source>
        <dbReference type="ARBA" id="ARBA00048791"/>
    </source>
</evidence>
<dbReference type="Proteomes" id="UP001368500">
    <property type="component" value="Unassembled WGS sequence"/>
</dbReference>
<dbReference type="Pfam" id="PF01791">
    <property type="entry name" value="DeoC"/>
    <property type="match status" value="1"/>
</dbReference>